<proteinExistence type="predicted"/>
<dbReference type="Proteomes" id="UP000197138">
    <property type="component" value="Unassembled WGS sequence"/>
</dbReference>
<accession>A0A218WG08</accession>
<protein>
    <submittedName>
        <fullName evidence="1">Uncharacterized protein</fullName>
    </submittedName>
</protein>
<name>A0A218WG08_PUNGR</name>
<dbReference type="AlphaFoldDB" id="A0A218WG08"/>
<sequence>MPWATAVQPMSVRYSSMVGVSSVPCMSKTAPLVPECDGGFEEIPINLLSSQQRDIPYERRDVTAVDWA</sequence>
<evidence type="ECO:0000313" key="1">
    <source>
        <dbReference type="EMBL" id="OWM70982.1"/>
    </source>
</evidence>
<evidence type="ECO:0000313" key="2">
    <source>
        <dbReference type="Proteomes" id="UP000197138"/>
    </source>
</evidence>
<organism evidence="1 2">
    <name type="scientific">Punica granatum</name>
    <name type="common">Pomegranate</name>
    <dbReference type="NCBI Taxonomy" id="22663"/>
    <lineage>
        <taxon>Eukaryota</taxon>
        <taxon>Viridiplantae</taxon>
        <taxon>Streptophyta</taxon>
        <taxon>Embryophyta</taxon>
        <taxon>Tracheophyta</taxon>
        <taxon>Spermatophyta</taxon>
        <taxon>Magnoliopsida</taxon>
        <taxon>eudicotyledons</taxon>
        <taxon>Gunneridae</taxon>
        <taxon>Pentapetalae</taxon>
        <taxon>rosids</taxon>
        <taxon>malvids</taxon>
        <taxon>Myrtales</taxon>
        <taxon>Lythraceae</taxon>
        <taxon>Punica</taxon>
    </lineage>
</organism>
<gene>
    <name evidence="1" type="ORF">CDL15_Pgr013163</name>
</gene>
<comment type="caution">
    <text evidence="1">The sequence shown here is derived from an EMBL/GenBank/DDBJ whole genome shotgun (WGS) entry which is preliminary data.</text>
</comment>
<reference evidence="2" key="1">
    <citation type="journal article" date="2017" name="Plant J.">
        <title>The pomegranate (Punica granatum L.) genome and the genomics of punicalagin biosynthesis.</title>
        <authorList>
            <person name="Qin G."/>
            <person name="Xu C."/>
            <person name="Ming R."/>
            <person name="Tang H."/>
            <person name="Guyot R."/>
            <person name="Kramer E.M."/>
            <person name="Hu Y."/>
            <person name="Yi X."/>
            <person name="Qi Y."/>
            <person name="Xu X."/>
            <person name="Gao Z."/>
            <person name="Pan H."/>
            <person name="Jian J."/>
            <person name="Tian Y."/>
            <person name="Yue Z."/>
            <person name="Xu Y."/>
        </authorList>
    </citation>
    <scope>NUCLEOTIDE SEQUENCE [LARGE SCALE GENOMIC DNA]</scope>
    <source>
        <strain evidence="2">cv. Dabenzi</strain>
    </source>
</reference>
<dbReference type="EMBL" id="MTKT01004581">
    <property type="protein sequence ID" value="OWM70982.1"/>
    <property type="molecule type" value="Genomic_DNA"/>
</dbReference>